<keyword evidence="1" id="KW-0479">Metal-binding</keyword>
<dbReference type="GO" id="GO:0008270">
    <property type="term" value="F:zinc ion binding"/>
    <property type="evidence" value="ECO:0007669"/>
    <property type="project" value="UniProtKB-KW"/>
</dbReference>
<evidence type="ECO:0000313" key="5">
    <source>
        <dbReference type="Proteomes" id="UP001497516"/>
    </source>
</evidence>
<dbReference type="Proteomes" id="UP001497516">
    <property type="component" value="Chromosome 10"/>
</dbReference>
<dbReference type="GO" id="GO:0004842">
    <property type="term" value="F:ubiquitin-protein transferase activity"/>
    <property type="evidence" value="ECO:0007669"/>
    <property type="project" value="TreeGrafter"/>
</dbReference>
<dbReference type="EMBL" id="OZ034814">
    <property type="protein sequence ID" value="CAL1360873.1"/>
    <property type="molecule type" value="Genomic_DNA"/>
</dbReference>
<evidence type="ECO:0000256" key="1">
    <source>
        <dbReference type="ARBA" id="ARBA00022723"/>
    </source>
</evidence>
<keyword evidence="5" id="KW-1185">Reference proteome</keyword>
<dbReference type="AlphaFoldDB" id="A0AAV2CWY2"/>
<keyword evidence="2" id="KW-0863">Zinc-finger</keyword>
<protein>
    <submittedName>
        <fullName evidence="4">Uncharacterized protein</fullName>
    </submittedName>
</protein>
<reference evidence="4 5" key="1">
    <citation type="submission" date="2024-04" db="EMBL/GenBank/DDBJ databases">
        <authorList>
            <person name="Fracassetti M."/>
        </authorList>
    </citation>
    <scope>NUCLEOTIDE SEQUENCE [LARGE SCALE GENOMIC DNA]</scope>
</reference>
<dbReference type="PANTHER" id="PTHR42647">
    <property type="entry name" value="SBP (S-RIBONUCLEASE BINDING PROTEIN) FAMILY PROTEIN"/>
    <property type="match status" value="1"/>
</dbReference>
<accession>A0AAV2CWY2</accession>
<dbReference type="GO" id="GO:0043067">
    <property type="term" value="P:regulation of programmed cell death"/>
    <property type="evidence" value="ECO:0007669"/>
    <property type="project" value="TreeGrafter"/>
</dbReference>
<evidence type="ECO:0000313" key="4">
    <source>
        <dbReference type="EMBL" id="CAL1360873.1"/>
    </source>
</evidence>
<keyword evidence="3" id="KW-0862">Zinc</keyword>
<dbReference type="PANTHER" id="PTHR42647:SF12">
    <property type="entry name" value="BOI-RELATED E3 UBIQUITIN-PROTEIN LIGASE 2-RELATED"/>
    <property type="match status" value="1"/>
</dbReference>
<sequence>MEKVRAKFEDKRKRQARRIIQVIEEGMSKRLRAKEDENWVLEEQVKSHCIENQIWQDLAQSNEATTNTLRSNVEQVLAVKEDQQRHHHQSLNDTTTLDQSYFESNDIANDTTTAAETGWSAGRKRMWH</sequence>
<evidence type="ECO:0000256" key="3">
    <source>
        <dbReference type="ARBA" id="ARBA00022833"/>
    </source>
</evidence>
<name>A0AAV2CWY2_9ROSI</name>
<gene>
    <name evidence="4" type="ORF">LTRI10_LOCUS8279</name>
</gene>
<evidence type="ECO:0000256" key="2">
    <source>
        <dbReference type="ARBA" id="ARBA00022771"/>
    </source>
</evidence>
<proteinExistence type="predicted"/>
<organism evidence="4 5">
    <name type="scientific">Linum trigynum</name>
    <dbReference type="NCBI Taxonomy" id="586398"/>
    <lineage>
        <taxon>Eukaryota</taxon>
        <taxon>Viridiplantae</taxon>
        <taxon>Streptophyta</taxon>
        <taxon>Embryophyta</taxon>
        <taxon>Tracheophyta</taxon>
        <taxon>Spermatophyta</taxon>
        <taxon>Magnoliopsida</taxon>
        <taxon>eudicotyledons</taxon>
        <taxon>Gunneridae</taxon>
        <taxon>Pentapetalae</taxon>
        <taxon>rosids</taxon>
        <taxon>fabids</taxon>
        <taxon>Malpighiales</taxon>
        <taxon>Linaceae</taxon>
        <taxon>Linum</taxon>
    </lineage>
</organism>